<accession>A0ABR3FRZ8</accession>
<evidence type="ECO:0000256" key="2">
    <source>
        <dbReference type="SAM" id="MobiDB-lite"/>
    </source>
</evidence>
<name>A0ABR3FRZ8_9AGAR</name>
<evidence type="ECO:0000313" key="3">
    <source>
        <dbReference type="EMBL" id="KAL0578048.1"/>
    </source>
</evidence>
<reference evidence="3 4" key="1">
    <citation type="submission" date="2024-02" db="EMBL/GenBank/DDBJ databases">
        <title>A draft genome for the cacao thread blight pathogen Marasmius crinis-equi.</title>
        <authorList>
            <person name="Cohen S.P."/>
            <person name="Baruah I.K."/>
            <person name="Amoako-Attah I."/>
            <person name="Bukari Y."/>
            <person name="Meinhardt L.W."/>
            <person name="Bailey B.A."/>
        </authorList>
    </citation>
    <scope>NUCLEOTIDE SEQUENCE [LARGE SCALE GENOMIC DNA]</scope>
    <source>
        <strain evidence="3 4">GH-76</strain>
    </source>
</reference>
<feature type="coiled-coil region" evidence="1">
    <location>
        <begin position="158"/>
        <end position="230"/>
    </location>
</feature>
<feature type="compositionally biased region" description="Polar residues" evidence="2">
    <location>
        <begin position="1"/>
        <end position="25"/>
    </location>
</feature>
<evidence type="ECO:0000313" key="4">
    <source>
        <dbReference type="Proteomes" id="UP001465976"/>
    </source>
</evidence>
<feature type="region of interest" description="Disordered" evidence="2">
    <location>
        <begin position="1"/>
        <end position="57"/>
    </location>
</feature>
<gene>
    <name evidence="3" type="ORF">V5O48_003954</name>
</gene>
<proteinExistence type="predicted"/>
<keyword evidence="1" id="KW-0175">Coiled coil</keyword>
<dbReference type="Proteomes" id="UP001465976">
    <property type="component" value="Unassembled WGS sequence"/>
</dbReference>
<keyword evidence="4" id="KW-1185">Reference proteome</keyword>
<dbReference type="EMBL" id="JBAHYK010000122">
    <property type="protein sequence ID" value="KAL0578048.1"/>
    <property type="molecule type" value="Genomic_DNA"/>
</dbReference>
<sequence length="237" mass="26697">MATTSNNNNWGNSDTWQTPPASNTGWGDLKPQEAATASNAPALPPPSVPASSPDSKNAKIAAAEEAWTNYYQRQPASLVAIPWRPRWDSLTRDPPRYSRGDMMDIDWSWNGSPDRDTILDGLPNEVWGPTQLHRCLPTARKQDCPPPTFTGAQVMDRLRGVEEEFAAIDVELEKAHRERRELEERAQELDREATECWNKSRSLDEKVEGLDSKRRLVNEVMQDLKDLQAIGLCFARA</sequence>
<protein>
    <submittedName>
        <fullName evidence="3">Uncharacterized protein</fullName>
    </submittedName>
</protein>
<evidence type="ECO:0000256" key="1">
    <source>
        <dbReference type="SAM" id="Coils"/>
    </source>
</evidence>
<comment type="caution">
    <text evidence="3">The sequence shown here is derived from an EMBL/GenBank/DDBJ whole genome shotgun (WGS) entry which is preliminary data.</text>
</comment>
<organism evidence="3 4">
    <name type="scientific">Marasmius crinis-equi</name>
    <dbReference type="NCBI Taxonomy" id="585013"/>
    <lineage>
        <taxon>Eukaryota</taxon>
        <taxon>Fungi</taxon>
        <taxon>Dikarya</taxon>
        <taxon>Basidiomycota</taxon>
        <taxon>Agaricomycotina</taxon>
        <taxon>Agaricomycetes</taxon>
        <taxon>Agaricomycetidae</taxon>
        <taxon>Agaricales</taxon>
        <taxon>Marasmiineae</taxon>
        <taxon>Marasmiaceae</taxon>
        <taxon>Marasmius</taxon>
    </lineage>
</organism>